<protein>
    <submittedName>
        <fullName evidence="1">Uncharacterized protein</fullName>
    </submittedName>
</protein>
<organism evidence="1 2">
    <name type="scientific">Sphingobium indicum (strain DSM 16413 / CCM 7287 / MTCC 6362 / UT26 / NBRC 101211 / UT26S)</name>
    <name type="common">Sphingobium japonicum</name>
    <dbReference type="NCBI Taxonomy" id="452662"/>
    <lineage>
        <taxon>Bacteria</taxon>
        <taxon>Pseudomonadati</taxon>
        <taxon>Pseudomonadota</taxon>
        <taxon>Alphaproteobacteria</taxon>
        <taxon>Sphingomonadales</taxon>
        <taxon>Sphingomonadaceae</taxon>
        <taxon>Sphingobium</taxon>
    </lineage>
</organism>
<reference evidence="1 2" key="1">
    <citation type="journal article" date="2010" name="J. Bacteriol.">
        <title>Complete genome sequence of the representative gamma-hexachlorocyclohexane-degrading bacterium Sphingobium japonicum UT26.</title>
        <authorList>
            <person name="Nagata Y."/>
            <person name="Ohtsubo Y."/>
            <person name="Endo R."/>
            <person name="Ichikawa N."/>
            <person name="Ankai A."/>
            <person name="Oguchi A."/>
            <person name="Fukui S."/>
            <person name="Fujita N."/>
            <person name="Tsuda M."/>
        </authorList>
    </citation>
    <scope>NUCLEOTIDE SEQUENCE [LARGE SCALE GENOMIC DNA]</scope>
    <source>
        <strain evidence="2">DSM 16413 / CCM 7287 / MTCC 6362 / UT26 / NBRC 101211 / UT26S</strain>
        <plasmid evidence="1 2">pCHQ1</plasmid>
    </source>
</reference>
<dbReference type="HOGENOM" id="CLU_2865506_0_0_5"/>
<evidence type="ECO:0000313" key="2">
    <source>
        <dbReference type="Proteomes" id="UP000007753"/>
    </source>
</evidence>
<dbReference type="AlphaFoldDB" id="D4Z8R4"/>
<keyword evidence="2" id="KW-1185">Reference proteome</keyword>
<sequence length="64" mass="7017">MMRELDEEERQVLRDLDAGVSTADLIAMVRDLAEILRGRGHVVQASVAEIAADRLNLLSTGVRA</sequence>
<name>D4Z8R4_SPHIU</name>
<dbReference type="EMBL" id="AP010805">
    <property type="protein sequence ID" value="BAI98996.1"/>
    <property type="molecule type" value="Genomic_DNA"/>
</dbReference>
<evidence type="ECO:0000313" key="1">
    <source>
        <dbReference type="EMBL" id="BAI98996.1"/>
    </source>
</evidence>
<gene>
    <name evidence="1" type="ordered locus">SJA_P1-00440</name>
</gene>
<keyword evidence="1" id="KW-0614">Plasmid</keyword>
<dbReference type="KEGG" id="sjp:SJA_P1-00440"/>
<accession>D4Z8R4</accession>
<geneLocation type="plasmid" evidence="1 2">
    <name>pCHQ1</name>
</geneLocation>
<dbReference type="Proteomes" id="UP000007753">
    <property type="component" value="Plasmid pCHQ1"/>
</dbReference>
<proteinExistence type="predicted"/>